<evidence type="ECO:0000256" key="3">
    <source>
        <dbReference type="ARBA" id="ARBA00022490"/>
    </source>
</evidence>
<keyword evidence="4 10" id="KW-0493">Microtubule</keyword>
<dbReference type="GO" id="GO:0005874">
    <property type="term" value="C:microtubule"/>
    <property type="evidence" value="ECO:0007669"/>
    <property type="project" value="UniProtKB-KW"/>
</dbReference>
<dbReference type="Pfam" id="PF05783">
    <property type="entry name" value="DLIC"/>
    <property type="match status" value="1"/>
</dbReference>
<dbReference type="VEuPathDB" id="TriTrypDB:TEOVI_000620700"/>
<proteinExistence type="inferred from homology"/>
<accession>A0A1G4I117</accession>
<evidence type="ECO:0000256" key="11">
    <source>
        <dbReference type="SAM" id="MobiDB-lite"/>
    </source>
</evidence>
<dbReference type="GeneID" id="92380146"/>
<feature type="compositionally biased region" description="Polar residues" evidence="11">
    <location>
        <begin position="355"/>
        <end position="364"/>
    </location>
</feature>
<keyword evidence="6 10" id="KW-0067">ATP-binding</keyword>
<comment type="similarity">
    <text evidence="10">Belongs to the dynein light intermediate chain family.</text>
</comment>
<evidence type="ECO:0000256" key="7">
    <source>
        <dbReference type="ARBA" id="ARBA00023017"/>
    </source>
</evidence>
<protein>
    <recommendedName>
        <fullName evidence="10">Dynein light intermediate chain</fullName>
    </recommendedName>
</protein>
<evidence type="ECO:0000256" key="4">
    <source>
        <dbReference type="ARBA" id="ARBA00022701"/>
    </source>
</evidence>
<keyword evidence="3 10" id="KW-0963">Cytoplasm</keyword>
<keyword evidence="2 10" id="KW-0813">Transport</keyword>
<dbReference type="GO" id="GO:0005813">
    <property type="term" value="C:centrosome"/>
    <property type="evidence" value="ECO:0007669"/>
    <property type="project" value="TreeGrafter"/>
</dbReference>
<keyword evidence="9 10" id="KW-0206">Cytoskeleton</keyword>
<dbReference type="InterPro" id="IPR008467">
    <property type="entry name" value="Dynein1_light_intermed_chain"/>
</dbReference>
<keyword evidence="8 10" id="KW-0505">Motor protein</keyword>
<name>A0A1G4I117_TRYEQ</name>
<evidence type="ECO:0000256" key="2">
    <source>
        <dbReference type="ARBA" id="ARBA00022448"/>
    </source>
</evidence>
<dbReference type="InterPro" id="IPR022780">
    <property type="entry name" value="Dynein_light_int_chain"/>
</dbReference>
<reference evidence="12" key="1">
    <citation type="submission" date="2016-09" db="EMBL/GenBank/DDBJ databases">
        <authorList>
            <person name="Hebert L."/>
            <person name="Moumen B."/>
        </authorList>
    </citation>
    <scope>NUCLEOTIDE SEQUENCE [LARGE SCALE GENOMIC DNA]</scope>
    <source>
        <strain evidence="12">OVI</strain>
    </source>
</reference>
<comment type="function">
    <text evidence="10">Acts as one of several non-catalytic accessory components of the cytoplasmic dynein 1 complex that are thought to be involved in linking dynein to cargos and to adapter proteins that regulate dynein function. Cytoplasmic dynein 1 acts as a motor for the intracellular retrograde motility of vesicles and organelles along microtubules. May play a role in binding dynein to membranous organelles or chromosomes.</text>
</comment>
<evidence type="ECO:0000256" key="10">
    <source>
        <dbReference type="RuleBase" id="RU366047"/>
    </source>
</evidence>
<comment type="subunit">
    <text evidence="10">Homodimer. The cytoplasmic dynein 1 complex consists of two catalytic heavy chains (HCs) and a number of non-catalytic subunits presented by intermediate chains (ICs).</text>
</comment>
<dbReference type="PANTHER" id="PTHR12688:SF0">
    <property type="entry name" value="DYNEIN LIGHT INTERMEDIATE CHAIN"/>
    <property type="match status" value="1"/>
</dbReference>
<dbReference type="GO" id="GO:0005524">
    <property type="term" value="F:ATP binding"/>
    <property type="evidence" value="ECO:0007669"/>
    <property type="project" value="UniProtKB-KW"/>
</dbReference>
<organism evidence="12 13">
    <name type="scientific">Trypanosoma equiperdum</name>
    <dbReference type="NCBI Taxonomy" id="5694"/>
    <lineage>
        <taxon>Eukaryota</taxon>
        <taxon>Discoba</taxon>
        <taxon>Euglenozoa</taxon>
        <taxon>Kinetoplastea</taxon>
        <taxon>Metakinetoplastina</taxon>
        <taxon>Trypanosomatida</taxon>
        <taxon>Trypanosomatidae</taxon>
        <taxon>Trypanosoma</taxon>
    </lineage>
</organism>
<dbReference type="Proteomes" id="UP000195570">
    <property type="component" value="Unassembled WGS sequence"/>
</dbReference>
<dbReference type="EMBL" id="CZPT02000286">
    <property type="protein sequence ID" value="SCU65403.1"/>
    <property type="molecule type" value="Genomic_DNA"/>
</dbReference>
<evidence type="ECO:0000313" key="12">
    <source>
        <dbReference type="EMBL" id="SCU65403.1"/>
    </source>
</evidence>
<dbReference type="RefSeq" id="XP_067077010.1">
    <property type="nucleotide sequence ID" value="XM_067220909.1"/>
</dbReference>
<evidence type="ECO:0000256" key="5">
    <source>
        <dbReference type="ARBA" id="ARBA00022741"/>
    </source>
</evidence>
<keyword evidence="5 10" id="KW-0547">Nucleotide-binding</keyword>
<evidence type="ECO:0000313" key="13">
    <source>
        <dbReference type="Proteomes" id="UP000195570"/>
    </source>
</evidence>
<keyword evidence="13" id="KW-1185">Reference proteome</keyword>
<comment type="subcellular location">
    <subcellularLocation>
        <location evidence="1 10">Cytoplasm</location>
        <location evidence="1 10">Cytoskeleton</location>
    </subcellularLocation>
</comment>
<dbReference type="PANTHER" id="PTHR12688">
    <property type="entry name" value="DYNEIN LIGHT INTERMEDIATE CHAIN"/>
    <property type="match status" value="1"/>
</dbReference>
<sequence length="620" mass="66812">MQEAQQTQSKSLFEVLGLNSSERDENHLLARRVVVVGDALSGKRTLVSRLFAAAVQQFPSSCVLLLSPIADGSENFPPYSQTTTDLNEGTRGNRDSSCGISVKPSGIVSPSCPPYDAAASSRSKAEIDGKRAPHFPHGVGIAHSFIFQRLPAGRASLVGSMDDCSSNTSGNSGGPSMFSATGSAAHSILTEYFCCDAPGALATALPTVLTLETSVVLVVVDGSSPWTLHEQIRRWYGHLKGHVAQLLRGELPKQDEVRRVRMTEQQKNFWATQEQVLGLLRNAWCEREGGVAKELVPPSSVVGDVCPLRTLIVCSKTDELEKLSRELEKSVRVSGEAVGGDTSLDADTPLRRTENQTSSPQTQAPWVTESLRSALCTGGLTLLQLVGQLLRKEAIERRSGLVGTGSSVNTTTTATSSSSVEQPQHCCKQEFLLPTSKAITTKGRVEATTGLNADGSPLAATLAGSYSTFVHPFYKSLWSFLFQVLYEFQTLHNRIGSTSALDAQSRRASQFTDSDCSDRAVRKPLVLAGDIDWHISALFHPYTFLPHGVDHVSLLNPLVASTEAINLQSIFGELGEEGVGCCGDITERRSCDESVPLRGDYMRKIETLLAANTVSTERTA</sequence>
<feature type="compositionally biased region" description="Polar residues" evidence="11">
    <location>
        <begin position="78"/>
        <end position="87"/>
    </location>
</feature>
<dbReference type="GO" id="GO:0007018">
    <property type="term" value="P:microtubule-based movement"/>
    <property type="evidence" value="ECO:0007669"/>
    <property type="project" value="InterPro"/>
</dbReference>
<dbReference type="AlphaFoldDB" id="A0A1G4I117"/>
<evidence type="ECO:0000256" key="8">
    <source>
        <dbReference type="ARBA" id="ARBA00023175"/>
    </source>
</evidence>
<dbReference type="GO" id="GO:0000226">
    <property type="term" value="P:microtubule cytoskeleton organization"/>
    <property type="evidence" value="ECO:0007669"/>
    <property type="project" value="TreeGrafter"/>
</dbReference>
<feature type="region of interest" description="Disordered" evidence="11">
    <location>
        <begin position="77"/>
        <end position="102"/>
    </location>
</feature>
<feature type="region of interest" description="Disordered" evidence="11">
    <location>
        <begin position="331"/>
        <end position="364"/>
    </location>
</feature>
<evidence type="ECO:0000256" key="1">
    <source>
        <dbReference type="ARBA" id="ARBA00004245"/>
    </source>
</evidence>
<dbReference type="GO" id="GO:0045504">
    <property type="term" value="F:dynein heavy chain binding"/>
    <property type="evidence" value="ECO:0007669"/>
    <property type="project" value="TreeGrafter"/>
</dbReference>
<keyword evidence="7 10" id="KW-0243">Dynein</keyword>
<comment type="caution">
    <text evidence="12">The sequence shown here is derived from an EMBL/GenBank/DDBJ whole genome shotgun (WGS) entry which is preliminary data.</text>
</comment>
<evidence type="ECO:0000256" key="9">
    <source>
        <dbReference type="ARBA" id="ARBA00023212"/>
    </source>
</evidence>
<evidence type="ECO:0000256" key="6">
    <source>
        <dbReference type="ARBA" id="ARBA00022840"/>
    </source>
</evidence>
<gene>
    <name evidence="12" type="ORF">TEOVI_000620700</name>
</gene>
<dbReference type="GO" id="GO:0005868">
    <property type="term" value="C:cytoplasmic dynein complex"/>
    <property type="evidence" value="ECO:0007669"/>
    <property type="project" value="UniProtKB-UniRule"/>
</dbReference>